<keyword evidence="1" id="KW-0418">Kinase</keyword>
<dbReference type="Gene3D" id="3.40.1190.20">
    <property type="match status" value="1"/>
</dbReference>
<dbReference type="PATRIC" id="fig|1299334.3.peg.5020"/>
<proteinExistence type="predicted"/>
<dbReference type="InterPro" id="IPR029056">
    <property type="entry name" value="Ribokinase-like"/>
</dbReference>
<gene>
    <name evidence="1" type="ORF">I553_7642</name>
</gene>
<name>X8AMV6_MYCXE</name>
<protein>
    <submittedName>
        <fullName evidence="1">Putative ribokinase</fullName>
    </submittedName>
</protein>
<reference evidence="1" key="1">
    <citation type="submission" date="2014-01" db="EMBL/GenBank/DDBJ databases">
        <authorList>
            <person name="Brown-Elliot B."/>
            <person name="Wallace R."/>
            <person name="Lenaerts A."/>
            <person name="Ordway D."/>
            <person name="DeGroote M.A."/>
            <person name="Parker T."/>
            <person name="Sizemore C."/>
            <person name="Tallon L.J."/>
            <person name="Sadzewicz L.K."/>
            <person name="Sengamalay N."/>
            <person name="Fraser C.M."/>
            <person name="Hine E."/>
            <person name="Shefchek K.A."/>
            <person name="Das S.P."/>
            <person name="Tettelin H."/>
        </authorList>
    </citation>
    <scope>NUCLEOTIDE SEQUENCE [LARGE SCALE GENOMIC DNA]</scope>
    <source>
        <strain evidence="1">4042</strain>
    </source>
</reference>
<keyword evidence="1" id="KW-0808">Transferase</keyword>
<dbReference type="GO" id="GO:0016301">
    <property type="term" value="F:kinase activity"/>
    <property type="evidence" value="ECO:0007669"/>
    <property type="project" value="UniProtKB-KW"/>
</dbReference>
<dbReference type="EMBL" id="JAOB01000047">
    <property type="protein sequence ID" value="EUA33232.1"/>
    <property type="molecule type" value="Genomic_DNA"/>
</dbReference>
<sequence length="63" mass="6204">MVDSTGENTIVVAPGANGRLTLDSSGARAVVADCDVLLLQLEIPVTTAVAAARVAHAAGPSSC</sequence>
<organism evidence="1">
    <name type="scientific">Mycobacterium xenopi 4042</name>
    <dbReference type="NCBI Taxonomy" id="1299334"/>
    <lineage>
        <taxon>Bacteria</taxon>
        <taxon>Bacillati</taxon>
        <taxon>Actinomycetota</taxon>
        <taxon>Actinomycetes</taxon>
        <taxon>Mycobacteriales</taxon>
        <taxon>Mycobacteriaceae</taxon>
        <taxon>Mycobacterium</taxon>
    </lineage>
</organism>
<comment type="caution">
    <text evidence="1">The sequence shown here is derived from an EMBL/GenBank/DDBJ whole genome shotgun (WGS) entry which is preliminary data.</text>
</comment>
<accession>X8AMV6</accession>
<dbReference type="SUPFAM" id="SSF53613">
    <property type="entry name" value="Ribokinase-like"/>
    <property type="match status" value="1"/>
</dbReference>
<evidence type="ECO:0000313" key="1">
    <source>
        <dbReference type="EMBL" id="EUA33232.1"/>
    </source>
</evidence>
<dbReference type="AlphaFoldDB" id="X8AMV6"/>